<dbReference type="GO" id="GO:0043022">
    <property type="term" value="F:ribosome binding"/>
    <property type="evidence" value="ECO:0007669"/>
    <property type="project" value="TreeGrafter"/>
</dbReference>
<dbReference type="EMBL" id="AEYJ02000795">
    <property type="protein sequence ID" value="KFH07294.1"/>
    <property type="molecule type" value="Genomic_DNA"/>
</dbReference>
<feature type="region of interest" description="Disordered" evidence="9">
    <location>
        <begin position="387"/>
        <end position="408"/>
    </location>
</feature>
<proteinExistence type="inferred from homology"/>
<evidence type="ECO:0000256" key="10">
    <source>
        <dbReference type="SAM" id="Phobius"/>
    </source>
</evidence>
<dbReference type="GO" id="GO:0022627">
    <property type="term" value="C:cytosolic small ribosomal subunit"/>
    <property type="evidence" value="ECO:0007669"/>
    <property type="project" value="TreeGrafter"/>
</dbReference>
<feature type="region of interest" description="Disordered" evidence="9">
    <location>
        <begin position="1"/>
        <end position="37"/>
    </location>
</feature>
<protein>
    <recommendedName>
        <fullName evidence="2">Eukaryotic translation initiation factor 2A</fullName>
    </recommendedName>
</protein>
<dbReference type="PANTHER" id="PTHR13227">
    <property type="entry name" value="EUKARYOTIC TRANSLATION INITIATION FACTOR 2A"/>
    <property type="match status" value="1"/>
</dbReference>
<dbReference type="PANTHER" id="PTHR13227:SF0">
    <property type="entry name" value="EUKARYOTIC TRANSLATION INITIATION FACTOR 2A"/>
    <property type="match status" value="1"/>
</dbReference>
<keyword evidence="10" id="KW-0472">Membrane</keyword>
<evidence type="ECO:0000256" key="4">
    <source>
        <dbReference type="ARBA" id="ARBA00022574"/>
    </source>
</evidence>
<feature type="compositionally biased region" description="Low complexity" evidence="9">
    <location>
        <begin position="838"/>
        <end position="859"/>
    </location>
</feature>
<evidence type="ECO:0000313" key="13">
    <source>
        <dbReference type="Proteomes" id="UP000028840"/>
    </source>
</evidence>
<feature type="transmembrane region" description="Helical" evidence="10">
    <location>
        <begin position="539"/>
        <end position="558"/>
    </location>
</feature>
<feature type="region of interest" description="Disordered" evidence="9">
    <location>
        <begin position="1308"/>
        <end position="1337"/>
    </location>
</feature>
<evidence type="ECO:0000313" key="12">
    <source>
        <dbReference type="EMBL" id="KFH07294.1"/>
    </source>
</evidence>
<dbReference type="GO" id="GO:0003729">
    <property type="term" value="F:mRNA binding"/>
    <property type="evidence" value="ECO:0007669"/>
    <property type="project" value="TreeGrafter"/>
</dbReference>
<evidence type="ECO:0000256" key="8">
    <source>
        <dbReference type="SAM" id="Coils"/>
    </source>
</evidence>
<evidence type="ECO:0000256" key="1">
    <source>
        <dbReference type="ARBA" id="ARBA00009573"/>
    </source>
</evidence>
<evidence type="ECO:0000256" key="6">
    <source>
        <dbReference type="ARBA" id="ARBA00022845"/>
    </source>
</evidence>
<reference evidence="12 13" key="2">
    <citation type="journal article" date="2015" name="Eukaryot. Cell">
        <title>Genetic mapping reveals that sinefungin resistance in Toxoplasma gondii is controlled by a putative amino acid transporter locus that can be used as a negative selectable marker.</title>
        <authorList>
            <person name="Behnke M.S."/>
            <person name="Khan A."/>
            <person name="Sibley L.D."/>
        </authorList>
    </citation>
    <scope>NUCLEOTIDE SEQUENCE [LARGE SCALE GENOMIC DNA]</scope>
    <source>
        <strain evidence="12 13">VAND</strain>
    </source>
</reference>
<organism evidence="12 13">
    <name type="scientific">Toxoplasma gondii VAND</name>
    <dbReference type="NCBI Taxonomy" id="933077"/>
    <lineage>
        <taxon>Eukaryota</taxon>
        <taxon>Sar</taxon>
        <taxon>Alveolata</taxon>
        <taxon>Apicomplexa</taxon>
        <taxon>Conoidasida</taxon>
        <taxon>Coccidia</taxon>
        <taxon>Eucoccidiorida</taxon>
        <taxon>Eimeriorina</taxon>
        <taxon>Sarcocystidae</taxon>
        <taxon>Toxoplasma</taxon>
    </lineage>
</organism>
<feature type="compositionally biased region" description="Basic and acidic residues" evidence="9">
    <location>
        <begin position="823"/>
        <end position="833"/>
    </location>
</feature>
<feature type="compositionally biased region" description="Basic and acidic residues" evidence="9">
    <location>
        <begin position="1002"/>
        <end position="1020"/>
    </location>
</feature>
<dbReference type="InterPro" id="IPR015943">
    <property type="entry name" value="WD40/YVTN_repeat-like_dom_sf"/>
</dbReference>
<dbReference type="Pfam" id="PF08662">
    <property type="entry name" value="eIF2A"/>
    <property type="match status" value="1"/>
</dbReference>
<feature type="compositionally biased region" description="Gly residues" evidence="9">
    <location>
        <begin position="1148"/>
        <end position="1157"/>
    </location>
</feature>
<keyword evidence="6" id="KW-0810">Translation regulation</keyword>
<feature type="region of interest" description="Disordered" evidence="9">
    <location>
        <begin position="880"/>
        <end position="1062"/>
    </location>
</feature>
<feature type="region of interest" description="Disordered" evidence="9">
    <location>
        <begin position="1134"/>
        <end position="1173"/>
    </location>
</feature>
<dbReference type="GO" id="GO:0000049">
    <property type="term" value="F:tRNA binding"/>
    <property type="evidence" value="ECO:0007669"/>
    <property type="project" value="TreeGrafter"/>
</dbReference>
<keyword evidence="10" id="KW-1133">Transmembrane helix</keyword>
<dbReference type="GO" id="GO:0003743">
    <property type="term" value="F:translation initiation factor activity"/>
    <property type="evidence" value="ECO:0007669"/>
    <property type="project" value="UniProtKB-KW"/>
</dbReference>
<evidence type="ECO:0000256" key="2">
    <source>
        <dbReference type="ARBA" id="ARBA00013819"/>
    </source>
</evidence>
<gene>
    <name evidence="12" type="ORF">TGVAND_204160A</name>
</gene>
<name>A0A086Q3W2_TOXGO</name>
<dbReference type="SUPFAM" id="SSF82171">
    <property type="entry name" value="DPP6 N-terminal domain-like"/>
    <property type="match status" value="1"/>
</dbReference>
<feature type="compositionally biased region" description="Low complexity" evidence="9">
    <location>
        <begin position="1308"/>
        <end position="1331"/>
    </location>
</feature>
<keyword evidence="8" id="KW-0175">Coiled coil</keyword>
<dbReference type="VEuPathDB" id="ToxoDB:TGVAND_204160A"/>
<evidence type="ECO:0000256" key="3">
    <source>
        <dbReference type="ARBA" id="ARBA00022540"/>
    </source>
</evidence>
<evidence type="ECO:0000259" key="11">
    <source>
        <dbReference type="Pfam" id="PF08662"/>
    </source>
</evidence>
<feature type="compositionally biased region" description="Gly residues" evidence="9">
    <location>
        <begin position="927"/>
        <end position="938"/>
    </location>
</feature>
<comment type="similarity">
    <text evidence="1">Belongs to the WD repeat EIF2A family.</text>
</comment>
<evidence type="ECO:0000256" key="9">
    <source>
        <dbReference type="SAM" id="MobiDB-lite"/>
    </source>
</evidence>
<dbReference type="Proteomes" id="UP000028840">
    <property type="component" value="Unassembled WGS sequence"/>
</dbReference>
<accession>A0A086Q3W2</accession>
<feature type="domain" description="Translation initiation factor beta propellor-like" evidence="11">
    <location>
        <begin position="628"/>
        <end position="770"/>
    </location>
</feature>
<dbReference type="GO" id="GO:0006417">
    <property type="term" value="P:regulation of translation"/>
    <property type="evidence" value="ECO:0007669"/>
    <property type="project" value="UniProtKB-KW"/>
</dbReference>
<keyword evidence="5" id="KW-0677">Repeat</keyword>
<keyword evidence="3" id="KW-0396">Initiation factor</keyword>
<evidence type="ECO:0000256" key="5">
    <source>
        <dbReference type="ARBA" id="ARBA00022737"/>
    </source>
</evidence>
<feature type="coiled-coil region" evidence="8">
    <location>
        <begin position="355"/>
        <end position="382"/>
    </location>
</feature>
<feature type="region of interest" description="Disordered" evidence="9">
    <location>
        <begin position="820"/>
        <end position="863"/>
    </location>
</feature>
<keyword evidence="10" id="KW-0812">Transmembrane</keyword>
<reference evidence="12 13" key="1">
    <citation type="submission" date="2014-08" db="EMBL/GenBank/DDBJ databases">
        <authorList>
            <person name="Sibley D."/>
            <person name="Venepally P."/>
            <person name="Karamycheva S."/>
            <person name="Hadjithomas M."/>
            <person name="Khan A."/>
            <person name="Brunk B."/>
            <person name="Roos D."/>
            <person name="Caler E."/>
            <person name="Lorenzi H."/>
        </authorList>
    </citation>
    <scope>NUCLEOTIDE SEQUENCE [LARGE SCALE GENOMIC DNA]</scope>
    <source>
        <strain evidence="12 13">VAND</strain>
    </source>
</reference>
<keyword evidence="7" id="KW-0648">Protein biosynthesis</keyword>
<dbReference type="OrthoDB" id="378109at2759"/>
<feature type="transmembrane region" description="Helical" evidence="10">
    <location>
        <begin position="505"/>
        <end position="527"/>
    </location>
</feature>
<evidence type="ECO:0000256" key="7">
    <source>
        <dbReference type="ARBA" id="ARBA00022917"/>
    </source>
</evidence>
<keyword evidence="4" id="KW-0853">WD repeat</keyword>
<sequence length="1337" mass="140627">MDRSQAEIGAPGPDRGAGSPEAPPVAGGASGDPAQAGQEVKSGCTFFVQEKRGLRLFQVLTAPGAEKKGKKKLVELLHHADMHQATWSPCGRRLALVSQDQALVVFEHPTWTVSDVSKLWRGPAALASYCEKKAKSEGAAEGAGDEDEKTRDDASRPVLRDVQQFSLPLPERALAATSLAQPKYLQWSPLGTYLVAFYNVEKKRNGEEDSASQDHNVFVWDVAAREVVASFFVRRLVGSQWPLLKWRDDELFCCIASRNCIQVFSGHDLKKMLLRFPVPRVFNIEVAPCFSPELEQELLIGAFCPAAAPAGPALSNAQNANPQTAQFYVFHIPSVATAAATLASSCDVDWTLNPQARLQELLQTQRANLEKTEAAVKAALAQPAGVGAAEKKKGDSDSEEDASEGDLATSRSGVKPLAFYTVDETEVNEALAACADAEKYEAALVRCVVRQVVAAADSAELAWSPSGTGLIVMANTTVDAAVGLRLDRLIPPVSLPPRGLSHFSFPFQLFFLSASLPHALALSLAALSVPLCRFRRDGLLAVIAFTPCSVGLTTAWLSGENYGGVGDCWYFCREPPVEDLARLRQVHGDMVAASRGKSEKFLAQLSAAAASLQALADAAQTLSSFVRKLSQKVAQDAKWSPTRDEFVLIEGKSPSDIYLLDKQCHVRFSFPPKYRNTINWGPFGQMVAIGGFGNLAGELSFWFRDSTVRGMSLITEWRAACTVQSIWAPSGDLFLTASTYPRMKVDNVFRVFDYEGEEIASVKFEELYKVAWKPESDLSPPPAPQRNEVALEQTRKGFYRPKNAQGILARVMRGELDESALPEELRRKPEESKKKRGAAAAGPAGSAAATAAEGALAAPKKAERDWGGLLDWRLQAKEENRVYPAAPGGASTEAEEGAPQAAESGSGQARARGRSKGAVGDQSPAPGAGGLAASGGAKGPEATASAEESRDSSQASESAGVGSERGEDRTACFSTLSSPRGDSAVAREALRGRALSDAAEPGLREDRAREVQGTFQKEKTLGLPENEQPQSAQAGREGGEAGSAKPPSEEASGADPRLGLGSQQLSAVQQLFLQGRLSGSSFFQSLQSASSSSLFRAPQIAAPGTPAQGSFASYPGVIGPSRGSVSTSSAAANGFANVSPRDAPTPGGPGAPVGGHGSFNKAPGPATAQPSGQYEELLRAFRNIVPAGALRVLQEGRAANPAGDARGSGAFGAIPGASLHGDQAAVANAQAALGAVLARLQQNKSGGAAGGPAGALPFLQGAQSGSSAPSAEAAAFYAELASRVQQRGGGASSFASSQLLKQQLLQQFARQQGQAAEEGGRFARGPGQGEEAAPEGR</sequence>
<dbReference type="InterPro" id="IPR013979">
    <property type="entry name" value="TIF_beta_prop-like"/>
</dbReference>
<dbReference type="InterPro" id="IPR011387">
    <property type="entry name" value="TIF2A"/>
</dbReference>
<comment type="caution">
    <text evidence="12">The sequence shown here is derived from an EMBL/GenBank/DDBJ whole genome shotgun (WGS) entry which is preliminary data.</text>
</comment>
<feature type="non-terminal residue" evidence="12">
    <location>
        <position position="1337"/>
    </location>
</feature>
<dbReference type="Gene3D" id="2.130.10.10">
    <property type="entry name" value="YVTN repeat-like/Quinoprotein amine dehydrogenase"/>
    <property type="match status" value="1"/>
</dbReference>